<dbReference type="PROSITE" id="PS50001">
    <property type="entry name" value="SH2"/>
    <property type="match status" value="1"/>
</dbReference>
<feature type="compositionally biased region" description="Basic residues" evidence="6">
    <location>
        <begin position="308"/>
        <end position="325"/>
    </location>
</feature>
<dbReference type="PANTHER" id="PTHR10155">
    <property type="entry name" value="PHOSPHATIDYLINOSITOL 3-KINASE REGULATORY SUBUNIT"/>
    <property type="match status" value="1"/>
</dbReference>
<dbReference type="InterPro" id="IPR036860">
    <property type="entry name" value="SH2_dom_sf"/>
</dbReference>
<evidence type="ECO:0000256" key="4">
    <source>
        <dbReference type="ARBA" id="ARBA00022999"/>
    </source>
</evidence>
<keyword evidence="2" id="KW-0734">Signal transduction inhibitor</keyword>
<feature type="compositionally biased region" description="Acidic residues" evidence="6">
    <location>
        <begin position="293"/>
        <end position="302"/>
    </location>
</feature>
<evidence type="ECO:0000313" key="10">
    <source>
        <dbReference type="Proteomes" id="UP001235939"/>
    </source>
</evidence>
<evidence type="ECO:0000256" key="2">
    <source>
        <dbReference type="ARBA" id="ARBA00022700"/>
    </source>
</evidence>
<dbReference type="SUPFAM" id="SSF55550">
    <property type="entry name" value="SH2 domain"/>
    <property type="match status" value="1"/>
</dbReference>
<dbReference type="Pfam" id="PF13412">
    <property type="entry name" value="HTH_24"/>
    <property type="match status" value="1"/>
</dbReference>
<sequence length="618" mass="70795">MDCIEKQRVCIEPLSIRNPENALKIKSYIEENPRITIRELSEDLDISFGTCQTIIKNDLHLKRSPAKFVHLLTNEQKEHGREMCKNMVKMFNSDPHWLKNVITGDETWVNGYDPETKRQSSQWLEPGEPRFKKAKMIKSKLKSRESTTQLDERDLLCTIKTQCLQEWKSNAAHDWYRAGGTSISSVLPREQQSLISRLKSGHLQTMTEWLQGYYQPGQLRPNFLVRLLLLPFFHPSLGLEKNTSAFVIKTGSTTQWQANLAPKEMATSDMRNRRHVQPLLTWSTNTAHPEAPPEMDDSQSEDQESRSNVRKKLRSLGFKKQKSAKKKKSNWSLKFGCGGSSGSSTSSGSLVDVYFAALDRPGPSYIPYNSFPIPIEPSSPPMAAQESAEDDAMEGSSEYNPPADVASSRKAQLANFSAVLRHEIANNLGPYPYVKKRGSVDGSKQVVHSQVDYAHYLVPDFLEILRCGFYWGEMDRFEADRLLCCKSEGTFLLRDSAQEEYLFSVSFRRYDRTLHARVEQLQHTFSFNSLDPTVYSSDTVLGLIDHYKDPSCCMYFEPMLLKPLLRTQPFSLQDLCRGTICSRTTYDSIGRLDIAKSLKAYLREYHYRNRVRVRVLEE</sequence>
<dbReference type="SMART" id="SM00252">
    <property type="entry name" value="SH2"/>
    <property type="match status" value="1"/>
</dbReference>
<reference evidence="9 10" key="1">
    <citation type="submission" date="2022-01" db="EMBL/GenBank/DDBJ databases">
        <title>A chromosomal length assembly of Cordylochernes scorpioides.</title>
        <authorList>
            <person name="Zeh D."/>
            <person name="Zeh J."/>
        </authorList>
    </citation>
    <scope>NUCLEOTIDE SEQUENCE [LARGE SCALE GENOMIC DNA]</scope>
    <source>
        <strain evidence="9">IN4F17</strain>
        <tissue evidence="9">Whole Body</tissue>
    </source>
</reference>
<evidence type="ECO:0000259" key="8">
    <source>
        <dbReference type="PROSITE" id="PS50225"/>
    </source>
</evidence>
<keyword evidence="3" id="KW-0833">Ubl conjugation pathway</keyword>
<evidence type="ECO:0000256" key="5">
    <source>
        <dbReference type="PROSITE-ProRule" id="PRU00191"/>
    </source>
</evidence>
<evidence type="ECO:0000256" key="1">
    <source>
        <dbReference type="ARBA" id="ARBA00022604"/>
    </source>
</evidence>
<dbReference type="SMART" id="SM00969">
    <property type="entry name" value="SOCS_box"/>
    <property type="match status" value="1"/>
</dbReference>
<feature type="region of interest" description="Disordered" evidence="6">
    <location>
        <begin position="379"/>
        <end position="405"/>
    </location>
</feature>
<evidence type="ECO:0000259" key="7">
    <source>
        <dbReference type="PROSITE" id="PS50001"/>
    </source>
</evidence>
<evidence type="ECO:0000256" key="6">
    <source>
        <dbReference type="SAM" id="MobiDB-lite"/>
    </source>
</evidence>
<dbReference type="InterPro" id="IPR000980">
    <property type="entry name" value="SH2"/>
</dbReference>
<dbReference type="PANTHER" id="PTHR10155:SF0">
    <property type="entry name" value="SUPPRESSOR OF CYTOKINE SIGNALING AT 36E, ISOFORM D"/>
    <property type="match status" value="1"/>
</dbReference>
<dbReference type="InterPro" id="IPR036397">
    <property type="entry name" value="RNaseH_sf"/>
</dbReference>
<accession>A0ABY6L388</accession>
<dbReference type="PROSITE" id="PS50225">
    <property type="entry name" value="SOCS"/>
    <property type="match status" value="1"/>
</dbReference>
<dbReference type="InterPro" id="IPR036036">
    <property type="entry name" value="SOCS_box-like_dom_sf"/>
</dbReference>
<evidence type="ECO:0000256" key="3">
    <source>
        <dbReference type="ARBA" id="ARBA00022786"/>
    </source>
</evidence>
<dbReference type="SUPFAM" id="SSF158235">
    <property type="entry name" value="SOCS box-like"/>
    <property type="match status" value="1"/>
</dbReference>
<dbReference type="Proteomes" id="UP001235939">
    <property type="component" value="Chromosome 12"/>
</dbReference>
<organism evidence="9 10">
    <name type="scientific">Cordylochernes scorpioides</name>
    <dbReference type="NCBI Taxonomy" id="51811"/>
    <lineage>
        <taxon>Eukaryota</taxon>
        <taxon>Metazoa</taxon>
        <taxon>Ecdysozoa</taxon>
        <taxon>Arthropoda</taxon>
        <taxon>Chelicerata</taxon>
        <taxon>Arachnida</taxon>
        <taxon>Pseudoscorpiones</taxon>
        <taxon>Cheliferoidea</taxon>
        <taxon>Chernetidae</taxon>
        <taxon>Cordylochernes</taxon>
    </lineage>
</organism>
<keyword evidence="4 5" id="KW-0727">SH2 domain</keyword>
<proteinExistence type="predicted"/>
<dbReference type="SMART" id="SM00253">
    <property type="entry name" value="SOCS"/>
    <property type="match status" value="1"/>
</dbReference>
<dbReference type="EMBL" id="CP092874">
    <property type="protein sequence ID" value="UYV74657.1"/>
    <property type="molecule type" value="Genomic_DNA"/>
</dbReference>
<dbReference type="Pfam" id="PF07525">
    <property type="entry name" value="SOCS_box"/>
    <property type="match status" value="1"/>
</dbReference>
<dbReference type="Pfam" id="PF00017">
    <property type="entry name" value="SH2"/>
    <property type="match status" value="1"/>
</dbReference>
<protein>
    <submittedName>
        <fullName evidence="9">SOCS5</fullName>
    </submittedName>
</protein>
<feature type="domain" description="SOCS box" evidence="8">
    <location>
        <begin position="559"/>
        <end position="608"/>
    </location>
</feature>
<dbReference type="Gene3D" id="3.30.505.10">
    <property type="entry name" value="SH2 domain"/>
    <property type="match status" value="1"/>
</dbReference>
<dbReference type="InterPro" id="IPR001496">
    <property type="entry name" value="SOCS_box"/>
</dbReference>
<gene>
    <name evidence="9" type="ORF">LAZ67_12000429</name>
</gene>
<evidence type="ECO:0000313" key="9">
    <source>
        <dbReference type="EMBL" id="UYV74657.1"/>
    </source>
</evidence>
<name>A0ABY6L388_9ARAC</name>
<dbReference type="Gene3D" id="3.30.420.10">
    <property type="entry name" value="Ribonuclease H-like superfamily/Ribonuclease H"/>
    <property type="match status" value="1"/>
</dbReference>
<feature type="region of interest" description="Disordered" evidence="6">
    <location>
        <begin position="282"/>
        <end position="325"/>
    </location>
</feature>
<keyword evidence="10" id="KW-1185">Reference proteome</keyword>
<feature type="domain" description="SH2" evidence="7">
    <location>
        <begin position="469"/>
        <end position="564"/>
    </location>
</feature>
<keyword evidence="1" id="KW-0341">Growth regulation</keyword>